<reference evidence="2" key="1">
    <citation type="submission" date="2018-02" db="EMBL/GenBank/DDBJ databases">
        <title>Rhizophora mucronata_Transcriptome.</title>
        <authorList>
            <person name="Meera S.P."/>
            <person name="Sreeshan A."/>
            <person name="Augustine A."/>
        </authorList>
    </citation>
    <scope>NUCLEOTIDE SEQUENCE</scope>
    <source>
        <tissue evidence="2">Leaf</tissue>
    </source>
</reference>
<keyword evidence="1" id="KW-0472">Membrane</keyword>
<dbReference type="EMBL" id="GGEC01032561">
    <property type="protein sequence ID" value="MBX13045.1"/>
    <property type="molecule type" value="Transcribed_RNA"/>
</dbReference>
<keyword evidence="1" id="KW-0812">Transmembrane</keyword>
<evidence type="ECO:0000313" key="2">
    <source>
        <dbReference type="EMBL" id="MBX13045.1"/>
    </source>
</evidence>
<sequence>MLANAFVAGAAASFPVLPLTTLVLQVLATFYLYFKNSNRNGVSPSY</sequence>
<feature type="transmembrane region" description="Helical" evidence="1">
    <location>
        <begin position="6"/>
        <end position="34"/>
    </location>
</feature>
<name>A0A2P2L4Z9_RHIMU</name>
<proteinExistence type="predicted"/>
<dbReference type="AlphaFoldDB" id="A0A2P2L4Z9"/>
<protein>
    <submittedName>
        <fullName evidence="2">Uncharacterized protein MANES_04G021900</fullName>
    </submittedName>
</protein>
<organism evidence="2">
    <name type="scientific">Rhizophora mucronata</name>
    <name type="common">Asiatic mangrove</name>
    <dbReference type="NCBI Taxonomy" id="61149"/>
    <lineage>
        <taxon>Eukaryota</taxon>
        <taxon>Viridiplantae</taxon>
        <taxon>Streptophyta</taxon>
        <taxon>Embryophyta</taxon>
        <taxon>Tracheophyta</taxon>
        <taxon>Spermatophyta</taxon>
        <taxon>Magnoliopsida</taxon>
        <taxon>eudicotyledons</taxon>
        <taxon>Gunneridae</taxon>
        <taxon>Pentapetalae</taxon>
        <taxon>rosids</taxon>
        <taxon>fabids</taxon>
        <taxon>Malpighiales</taxon>
        <taxon>Rhizophoraceae</taxon>
        <taxon>Rhizophora</taxon>
    </lineage>
</organism>
<accession>A0A2P2L4Z9</accession>
<evidence type="ECO:0000256" key="1">
    <source>
        <dbReference type="SAM" id="Phobius"/>
    </source>
</evidence>
<keyword evidence="1" id="KW-1133">Transmembrane helix</keyword>